<dbReference type="Gene3D" id="3.40.1010.10">
    <property type="entry name" value="Cobalt-precorrin-4 Transmethylase, Domain 1"/>
    <property type="match status" value="2"/>
</dbReference>
<comment type="similarity">
    <text evidence="3">Belongs to the diphthine synthase family.</text>
</comment>
<comment type="pathway">
    <text evidence="2">Protein modification; peptidyl-diphthamide biosynthesis.</text>
</comment>
<dbReference type="NCBIfam" id="TIGR00522">
    <property type="entry name" value="dph5"/>
    <property type="match status" value="2"/>
</dbReference>
<dbReference type="Proteomes" id="UP001286313">
    <property type="component" value="Unassembled WGS sequence"/>
</dbReference>
<dbReference type="InterPro" id="IPR000878">
    <property type="entry name" value="4pyrrol_Mease"/>
</dbReference>
<dbReference type="AlphaFoldDB" id="A0AAE1JYI7"/>
<dbReference type="PANTHER" id="PTHR10882">
    <property type="entry name" value="DIPHTHINE SYNTHASE"/>
    <property type="match status" value="1"/>
</dbReference>
<evidence type="ECO:0000313" key="12">
    <source>
        <dbReference type="Proteomes" id="UP001286313"/>
    </source>
</evidence>
<dbReference type="EMBL" id="JAWQEG010004543">
    <property type="protein sequence ID" value="KAK3861171.1"/>
    <property type="molecule type" value="Genomic_DNA"/>
</dbReference>
<dbReference type="Gene3D" id="3.30.950.10">
    <property type="entry name" value="Methyltransferase, Cobalt-precorrin-4 Transmethylase, Domain 2"/>
    <property type="match status" value="2"/>
</dbReference>
<dbReference type="InterPro" id="IPR014777">
    <property type="entry name" value="4pyrrole_Mease_sub1"/>
</dbReference>
<feature type="domain" description="Tetrapyrrole methylase" evidence="9">
    <location>
        <begin position="3"/>
        <end position="250"/>
    </location>
</feature>
<dbReference type="GO" id="GO:0141133">
    <property type="term" value="F:diphthine methyl ester synthase activity"/>
    <property type="evidence" value="ECO:0007669"/>
    <property type="project" value="UniProtKB-EC"/>
</dbReference>
<evidence type="ECO:0000256" key="3">
    <source>
        <dbReference type="ARBA" id="ARBA00006729"/>
    </source>
</evidence>
<comment type="catalytic activity">
    <reaction evidence="8">
        <text>2-[(3S)-amino-3-carboxypropyl]-L-histidyl-[translation elongation factor 2] + 4 S-adenosyl-L-methionine = diphthine methyl ester-[translation elongation factor 2] + 4 S-adenosyl-L-homocysteine + 3 H(+)</text>
        <dbReference type="Rhea" id="RHEA:42652"/>
        <dbReference type="Rhea" id="RHEA-COMP:9749"/>
        <dbReference type="Rhea" id="RHEA-COMP:10173"/>
        <dbReference type="ChEBI" id="CHEBI:15378"/>
        <dbReference type="ChEBI" id="CHEBI:57856"/>
        <dbReference type="ChEBI" id="CHEBI:59789"/>
        <dbReference type="ChEBI" id="CHEBI:73995"/>
        <dbReference type="ChEBI" id="CHEBI:79005"/>
        <dbReference type="EC" id="2.1.1.314"/>
    </reaction>
</comment>
<evidence type="ECO:0000313" key="10">
    <source>
        <dbReference type="EMBL" id="KAK3854865.1"/>
    </source>
</evidence>
<feature type="domain" description="Tetrapyrrole methylase" evidence="9">
    <location>
        <begin position="300"/>
        <end position="483"/>
    </location>
</feature>
<evidence type="ECO:0000256" key="1">
    <source>
        <dbReference type="ARBA" id="ARBA00004006"/>
    </source>
</evidence>
<evidence type="ECO:0000256" key="6">
    <source>
        <dbReference type="ARBA" id="ARBA00022679"/>
    </source>
</evidence>
<accession>A0AAE1JYI7</accession>
<dbReference type="InterPro" id="IPR035996">
    <property type="entry name" value="4pyrrol_Methylase_sf"/>
</dbReference>
<proteinExistence type="inferred from homology"/>
<comment type="function">
    <text evidence="1">S-adenosyl-L-methionine-dependent methyltransferase that catalyzes four methylations of the modified target histidine residue in translation elongation factor 2 (EF-2), to form an intermediate called diphthine methyl ester. The four successive methylation reactions represent the second step of diphthamide biosynthesis.</text>
</comment>
<evidence type="ECO:0000256" key="8">
    <source>
        <dbReference type="ARBA" id="ARBA00048752"/>
    </source>
</evidence>
<dbReference type="SUPFAM" id="SSF53790">
    <property type="entry name" value="Tetrapyrrole methylase"/>
    <property type="match status" value="2"/>
</dbReference>
<dbReference type="EMBL" id="JAWQEG010006431">
    <property type="protein sequence ID" value="KAK3854865.1"/>
    <property type="molecule type" value="Genomic_DNA"/>
</dbReference>
<reference evidence="11" key="1">
    <citation type="submission" date="2023-10" db="EMBL/GenBank/DDBJ databases">
        <title>Genome assemblies of two species of porcelain crab, Petrolisthes cinctipes and Petrolisthes manimaculis (Anomura: Porcellanidae).</title>
        <authorList>
            <person name="Angst P."/>
        </authorList>
    </citation>
    <scope>NUCLEOTIDE SEQUENCE</scope>
    <source>
        <strain evidence="11">PB745_01</strain>
        <tissue evidence="11">Gill</tissue>
    </source>
</reference>
<sequence length="583" mass="63758">MVFYLVGLGLGEAKDVAARARDLVKGCSRVYLEAYTSILAGGKEALEAFYGCEILVADREQVEQASDTLLAGAGTCDVALLVVGDPLAATTHTDLYLRAHQLAIPVQVVSNASILSAVGCCGLQLYRYGETVSVPFWQDGWEPTSFCHKINKNLSKNLHTLCLLDIKVKEQSLENLLRGRKIFEPPLYMRVHQAAQQMLEVMRRHREAGAGQAGQQGEGEWLLNEDTPCVGLARVGTPSQYILRGSLKELAESDLGEPLHSLVVCGECHPMEEEALAKLATHFNGKQEQRQKNETGRGVFHIVGLGLGQPGDVTVKGLEIIKKCRQVFLEGYTSIMDGGVEAMEVLFGRKVTVADREMVEQRSDDILQGTRSGDVALLVVGDPLGATTHTDLVVRALDENIPVNIVHNASILNAVGCCGLQLYSFGETVSIPFWQDGWEPDSFYDKICSNLDEGWHTLCLLDIKVKEQSVKNLMKGRKVYEPPRYMMASQGASQLLEIIKKRTSEGQPTPLTPDHLVMGVARVGSQSQCLKACTLQEMATIDLGGPLHSLVVVGETHPMEDEYVDMFRNSAGCKNPVNLCPPN</sequence>
<dbReference type="CDD" id="cd11647">
    <property type="entry name" value="DHP5_DphB"/>
    <property type="match status" value="2"/>
</dbReference>
<keyword evidence="7" id="KW-0949">S-adenosyl-L-methionine</keyword>
<evidence type="ECO:0000256" key="4">
    <source>
        <dbReference type="ARBA" id="ARBA00011927"/>
    </source>
</evidence>
<keyword evidence="6" id="KW-0808">Transferase</keyword>
<keyword evidence="5" id="KW-0489">Methyltransferase</keyword>
<protein>
    <recommendedName>
        <fullName evidence="4">diphthine methyl ester synthase</fullName>
        <ecNumber evidence="4">2.1.1.314</ecNumber>
    </recommendedName>
</protein>
<dbReference type="GO" id="GO:0032259">
    <property type="term" value="P:methylation"/>
    <property type="evidence" value="ECO:0007669"/>
    <property type="project" value="UniProtKB-KW"/>
</dbReference>
<dbReference type="PANTHER" id="PTHR10882:SF0">
    <property type="entry name" value="DIPHTHINE METHYL ESTER SYNTHASE"/>
    <property type="match status" value="1"/>
</dbReference>
<name>A0AAE1JYI7_PETCI</name>
<evidence type="ECO:0000313" key="11">
    <source>
        <dbReference type="EMBL" id="KAK3861171.1"/>
    </source>
</evidence>
<evidence type="ECO:0000256" key="7">
    <source>
        <dbReference type="ARBA" id="ARBA00022691"/>
    </source>
</evidence>
<dbReference type="FunFam" id="3.30.950.10:FF:000004">
    <property type="entry name" value="Diphthine synthase putative"/>
    <property type="match status" value="2"/>
</dbReference>
<dbReference type="EC" id="2.1.1.314" evidence="4"/>
<dbReference type="InterPro" id="IPR014776">
    <property type="entry name" value="4pyrrole_Mease_sub2"/>
</dbReference>
<keyword evidence="12" id="KW-1185">Reference proteome</keyword>
<evidence type="ECO:0000259" key="9">
    <source>
        <dbReference type="Pfam" id="PF00590"/>
    </source>
</evidence>
<gene>
    <name evidence="11" type="ORF">Pcinc_032828</name>
    <name evidence="10" type="ORF">Pcinc_038692</name>
</gene>
<dbReference type="Pfam" id="PF00590">
    <property type="entry name" value="TP_methylase"/>
    <property type="match status" value="2"/>
</dbReference>
<dbReference type="GO" id="GO:0017183">
    <property type="term" value="P:protein histidyl modification to diphthamide"/>
    <property type="evidence" value="ECO:0007669"/>
    <property type="project" value="InterPro"/>
</dbReference>
<evidence type="ECO:0000256" key="5">
    <source>
        <dbReference type="ARBA" id="ARBA00022603"/>
    </source>
</evidence>
<dbReference type="InterPro" id="IPR004551">
    <property type="entry name" value="Dphthn_synthase"/>
</dbReference>
<comment type="caution">
    <text evidence="11">The sequence shown here is derived from an EMBL/GenBank/DDBJ whole genome shotgun (WGS) entry which is preliminary data.</text>
</comment>
<organism evidence="11 12">
    <name type="scientific">Petrolisthes cinctipes</name>
    <name type="common">Flat porcelain crab</name>
    <dbReference type="NCBI Taxonomy" id="88211"/>
    <lineage>
        <taxon>Eukaryota</taxon>
        <taxon>Metazoa</taxon>
        <taxon>Ecdysozoa</taxon>
        <taxon>Arthropoda</taxon>
        <taxon>Crustacea</taxon>
        <taxon>Multicrustacea</taxon>
        <taxon>Malacostraca</taxon>
        <taxon>Eumalacostraca</taxon>
        <taxon>Eucarida</taxon>
        <taxon>Decapoda</taxon>
        <taxon>Pleocyemata</taxon>
        <taxon>Anomura</taxon>
        <taxon>Galatheoidea</taxon>
        <taxon>Porcellanidae</taxon>
        <taxon>Petrolisthes</taxon>
    </lineage>
</organism>
<evidence type="ECO:0000256" key="2">
    <source>
        <dbReference type="ARBA" id="ARBA00005156"/>
    </source>
</evidence>